<organism evidence="1 2">
    <name type="scientific">Cohnella cholangitidis</name>
    <dbReference type="NCBI Taxonomy" id="2598458"/>
    <lineage>
        <taxon>Bacteria</taxon>
        <taxon>Bacillati</taxon>
        <taxon>Bacillota</taxon>
        <taxon>Bacilli</taxon>
        <taxon>Bacillales</taxon>
        <taxon>Paenibacillaceae</taxon>
        <taxon>Cohnella</taxon>
    </lineage>
</organism>
<gene>
    <name evidence="1" type="ORF">FPL14_11875</name>
</gene>
<dbReference type="Proteomes" id="UP000515679">
    <property type="component" value="Chromosome"/>
</dbReference>
<dbReference type="RefSeq" id="WP_182303140.1">
    <property type="nucleotide sequence ID" value="NZ_CP041969.1"/>
</dbReference>
<accession>A0A7G5BXW8</accession>
<proteinExistence type="predicted"/>
<evidence type="ECO:0000313" key="1">
    <source>
        <dbReference type="EMBL" id="QMV41802.1"/>
    </source>
</evidence>
<protein>
    <submittedName>
        <fullName evidence="1">AAA family ATPase</fullName>
    </submittedName>
</protein>
<dbReference type="Pfam" id="PF13671">
    <property type="entry name" value="AAA_33"/>
    <property type="match status" value="1"/>
</dbReference>
<dbReference type="InterPro" id="IPR027417">
    <property type="entry name" value="P-loop_NTPase"/>
</dbReference>
<dbReference type="Gene3D" id="3.40.50.300">
    <property type="entry name" value="P-loop containing nucleotide triphosphate hydrolases"/>
    <property type="match status" value="1"/>
</dbReference>
<dbReference type="EMBL" id="CP041969">
    <property type="protein sequence ID" value="QMV41802.1"/>
    <property type="molecule type" value="Genomic_DNA"/>
</dbReference>
<name>A0A7G5BXW8_9BACL</name>
<keyword evidence="2" id="KW-1185">Reference proteome</keyword>
<dbReference type="SUPFAM" id="SSF52540">
    <property type="entry name" value="P-loop containing nucleoside triphosphate hydrolases"/>
    <property type="match status" value="1"/>
</dbReference>
<dbReference type="KEGG" id="cchl:FPL14_11875"/>
<reference evidence="1 2" key="1">
    <citation type="submission" date="2019-07" db="EMBL/GenBank/DDBJ databases">
        <authorList>
            <person name="Kim J.K."/>
            <person name="Cheong H.-M."/>
            <person name="Choi Y."/>
            <person name="Hwang K.J."/>
            <person name="Lee S."/>
            <person name="Choi C."/>
        </authorList>
    </citation>
    <scope>NUCLEOTIDE SEQUENCE [LARGE SCALE GENOMIC DNA]</scope>
    <source>
        <strain evidence="1 2">KS 22</strain>
    </source>
</reference>
<sequence>MIIWINGAFGAGKTQTAYELHRRLERSYVYDPENAGYFIGKNVPKSICQNDFQDYSMWREFNYSMLKHLDLEFGGVIIAPMTVVSLQYFDEIVGRLRKGGVVVHHFTLCASRETLKKRLRSRGEGGKSWAAEQMDRCIEGLSDEAFQHHIDTDDRSISDNAELIASLSNLELLPDNRSMARKALDRWITQIKHIRFFG</sequence>
<evidence type="ECO:0000313" key="2">
    <source>
        <dbReference type="Proteomes" id="UP000515679"/>
    </source>
</evidence>
<dbReference type="AlphaFoldDB" id="A0A7G5BXW8"/>